<dbReference type="GO" id="GO:0008887">
    <property type="term" value="F:glycerate kinase activity"/>
    <property type="evidence" value="ECO:0007669"/>
    <property type="project" value="UniProtKB-EC"/>
</dbReference>
<comment type="similarity">
    <text evidence="2">Belongs to the glycerate kinase type-2 family.</text>
</comment>
<dbReference type="Proteomes" id="UP000694420">
    <property type="component" value="Unplaced"/>
</dbReference>
<proteinExistence type="inferred from homology"/>
<dbReference type="FunFam" id="3.40.50.10180:FF:000001">
    <property type="entry name" value="Glycerate kinase"/>
    <property type="match status" value="1"/>
</dbReference>
<dbReference type="AlphaFoldDB" id="A0A8C6YYU7"/>
<dbReference type="PANTHER" id="PTHR12227:SF0">
    <property type="entry name" value="GLYCERATE KINASE"/>
    <property type="match status" value="1"/>
</dbReference>
<keyword evidence="11" id="KW-1185">Reference proteome</keyword>
<keyword evidence="7" id="KW-0418">Kinase</keyword>
<evidence type="ECO:0000259" key="9">
    <source>
        <dbReference type="Pfam" id="PF13660"/>
    </source>
</evidence>
<evidence type="ECO:0000256" key="6">
    <source>
        <dbReference type="ARBA" id="ARBA00022741"/>
    </source>
</evidence>
<feature type="domain" description="MOFRL-associated" evidence="9">
    <location>
        <begin position="7"/>
        <end position="161"/>
    </location>
</feature>
<protein>
    <recommendedName>
        <fullName evidence="4">Glycerate kinase</fullName>
        <ecNumber evidence="3">2.7.1.31</ecNumber>
    </recommendedName>
</protein>
<keyword evidence="6" id="KW-0547">Nucleotide-binding</keyword>
<evidence type="ECO:0000313" key="10">
    <source>
        <dbReference type="Ensembl" id="ENSNPEP00000004580.1"/>
    </source>
</evidence>
<dbReference type="EC" id="2.7.1.31" evidence="3"/>
<dbReference type="PANTHER" id="PTHR12227">
    <property type="entry name" value="GLYCERATE KINASE"/>
    <property type="match status" value="1"/>
</dbReference>
<dbReference type="InterPro" id="IPR025286">
    <property type="entry name" value="MOFRL_assoc_dom"/>
</dbReference>
<name>A0A8C6YYU7_NOTPE</name>
<dbReference type="GO" id="GO:0005737">
    <property type="term" value="C:cytoplasm"/>
    <property type="evidence" value="ECO:0007669"/>
    <property type="project" value="TreeGrafter"/>
</dbReference>
<evidence type="ECO:0000256" key="8">
    <source>
        <dbReference type="ARBA" id="ARBA00022840"/>
    </source>
</evidence>
<sequence>MLLKPGSRIEVMEGARDNRPDAAALRAAGAIRALAEGLGADDVLLVLISGGGSALLPAPTPPVLLEEKEALTRLLAARGAAIQELNAVRKALSVLKGGGLARLAHPARVVSLILSDVIGDPVDVIASGPTAASAHGAQDCLRILAKYDLLRGLPASVQAVLGSAEPAAPHDYSHVANVVVGSNALALAEAKQQHPSRGCPLFPPAAAGDTRTRQVTPPALRDELGRPHGPCPGEHRPWLLPLRGHGGCRLHGTVSAQGGRCFPASVTPGSLLGTLPGIPRAPHVQPSLLAPSAAPAIPRALIMLLIN</sequence>
<evidence type="ECO:0000256" key="5">
    <source>
        <dbReference type="ARBA" id="ARBA00022679"/>
    </source>
</evidence>
<dbReference type="Gene3D" id="3.40.50.10180">
    <property type="entry name" value="Glycerate kinase, MOFRL-like N-terminal domain"/>
    <property type="match status" value="1"/>
</dbReference>
<dbReference type="InterPro" id="IPR038614">
    <property type="entry name" value="GK_N_sf"/>
</dbReference>
<comment type="catalytic activity">
    <reaction evidence="1">
        <text>(R)-glycerate + ATP = (2R)-3-phosphoglycerate + ADP + H(+)</text>
        <dbReference type="Rhea" id="RHEA:23516"/>
        <dbReference type="ChEBI" id="CHEBI:15378"/>
        <dbReference type="ChEBI" id="CHEBI:16659"/>
        <dbReference type="ChEBI" id="CHEBI:30616"/>
        <dbReference type="ChEBI" id="CHEBI:58272"/>
        <dbReference type="ChEBI" id="CHEBI:456216"/>
        <dbReference type="EC" id="2.7.1.31"/>
    </reaction>
</comment>
<evidence type="ECO:0000256" key="7">
    <source>
        <dbReference type="ARBA" id="ARBA00022777"/>
    </source>
</evidence>
<dbReference type="GO" id="GO:0005524">
    <property type="term" value="F:ATP binding"/>
    <property type="evidence" value="ECO:0007669"/>
    <property type="project" value="UniProtKB-KW"/>
</dbReference>
<dbReference type="Ensembl" id="ENSNPET00000004688.1">
    <property type="protein sequence ID" value="ENSNPEP00000004580.1"/>
    <property type="gene ID" value="ENSNPEG00000003489.1"/>
</dbReference>
<dbReference type="SUPFAM" id="SSF82544">
    <property type="entry name" value="GckA/TtuD-like"/>
    <property type="match status" value="1"/>
</dbReference>
<accession>A0A8C6YYU7</accession>
<organism evidence="10 11">
    <name type="scientific">Nothoprocta perdicaria</name>
    <name type="common">Chilean tinamou</name>
    <name type="synonym">Crypturus perdicarius</name>
    <dbReference type="NCBI Taxonomy" id="30464"/>
    <lineage>
        <taxon>Eukaryota</taxon>
        <taxon>Metazoa</taxon>
        <taxon>Chordata</taxon>
        <taxon>Craniata</taxon>
        <taxon>Vertebrata</taxon>
        <taxon>Euteleostomi</taxon>
        <taxon>Archelosauria</taxon>
        <taxon>Archosauria</taxon>
        <taxon>Dinosauria</taxon>
        <taxon>Saurischia</taxon>
        <taxon>Theropoda</taxon>
        <taxon>Coelurosauria</taxon>
        <taxon>Aves</taxon>
        <taxon>Palaeognathae</taxon>
        <taxon>Tinamiformes</taxon>
        <taxon>Tinamidae</taxon>
        <taxon>Nothoprocta</taxon>
    </lineage>
</organism>
<evidence type="ECO:0000256" key="4">
    <source>
        <dbReference type="ARBA" id="ARBA00020720"/>
    </source>
</evidence>
<dbReference type="Pfam" id="PF13660">
    <property type="entry name" value="DUF4147"/>
    <property type="match status" value="1"/>
</dbReference>
<dbReference type="InterPro" id="IPR039760">
    <property type="entry name" value="MOFRL_protein"/>
</dbReference>
<evidence type="ECO:0000256" key="1">
    <source>
        <dbReference type="ARBA" id="ARBA00000694"/>
    </source>
</evidence>
<reference evidence="10" key="1">
    <citation type="submission" date="2025-08" db="UniProtKB">
        <authorList>
            <consortium name="Ensembl"/>
        </authorList>
    </citation>
    <scope>IDENTIFICATION</scope>
</reference>
<evidence type="ECO:0000313" key="11">
    <source>
        <dbReference type="Proteomes" id="UP000694420"/>
    </source>
</evidence>
<keyword evidence="5" id="KW-0808">Transferase</keyword>
<evidence type="ECO:0000256" key="2">
    <source>
        <dbReference type="ARBA" id="ARBA00005393"/>
    </source>
</evidence>
<reference evidence="10" key="2">
    <citation type="submission" date="2025-09" db="UniProtKB">
        <authorList>
            <consortium name="Ensembl"/>
        </authorList>
    </citation>
    <scope>IDENTIFICATION</scope>
</reference>
<evidence type="ECO:0000256" key="3">
    <source>
        <dbReference type="ARBA" id="ARBA00012101"/>
    </source>
</evidence>
<keyword evidence="8" id="KW-0067">ATP-binding</keyword>